<organism evidence="1">
    <name type="scientific">marine metagenome</name>
    <dbReference type="NCBI Taxonomy" id="408172"/>
    <lineage>
        <taxon>unclassified sequences</taxon>
        <taxon>metagenomes</taxon>
        <taxon>ecological metagenomes</taxon>
    </lineage>
</organism>
<reference evidence="1" key="1">
    <citation type="submission" date="2018-05" db="EMBL/GenBank/DDBJ databases">
        <authorList>
            <person name="Lanie J.A."/>
            <person name="Ng W.-L."/>
            <person name="Kazmierczak K.M."/>
            <person name="Andrzejewski T.M."/>
            <person name="Davidsen T.M."/>
            <person name="Wayne K.J."/>
            <person name="Tettelin H."/>
            <person name="Glass J.I."/>
            <person name="Rusch D."/>
            <person name="Podicherti R."/>
            <person name="Tsui H.-C.T."/>
            <person name="Winkler M.E."/>
        </authorList>
    </citation>
    <scope>NUCLEOTIDE SEQUENCE</scope>
</reference>
<gene>
    <name evidence="1" type="ORF">METZ01_LOCUS262870</name>
</gene>
<sequence length="179" mass="20622">MGVDASEAHYKNLLTIQEKYGIPISLTINEMNRPMHMLRPDITKDFVNFIGKYYADGVRSCTISHTHLMRLGVLQEAFPEMDWKNTVNHGIRTTQQFIDYANLGYTTVQLDRDFNRNRGELRKVKKEADRLGIKTCLLVFESCLPECPFKTEHDCWQSGELAGPGHSYWEMIGDTCVGW</sequence>
<accession>A0A382JDQ6</accession>
<dbReference type="EMBL" id="UINC01073542">
    <property type="protein sequence ID" value="SVC10016.1"/>
    <property type="molecule type" value="Genomic_DNA"/>
</dbReference>
<evidence type="ECO:0000313" key="1">
    <source>
        <dbReference type="EMBL" id="SVC10016.1"/>
    </source>
</evidence>
<protein>
    <recommendedName>
        <fullName evidence="2">Xylose isomerase-like TIM barrel domain-containing protein</fullName>
    </recommendedName>
</protein>
<feature type="non-terminal residue" evidence="1">
    <location>
        <position position="179"/>
    </location>
</feature>
<evidence type="ECO:0008006" key="2">
    <source>
        <dbReference type="Google" id="ProtNLM"/>
    </source>
</evidence>
<dbReference type="AlphaFoldDB" id="A0A382JDQ6"/>
<proteinExistence type="predicted"/>
<name>A0A382JDQ6_9ZZZZ</name>